<keyword evidence="2" id="KW-1185">Reference proteome</keyword>
<sequence length="216" mass="24341">MSVVELVRRLPEPAVVRRVSRALAVLDLVLNEDERTRCYEFDARWSATEEAALMRDGAGNEYSLVFAPDGVFGYGFDHESPLSPYANGMRPWPGLLDGVPEVFHEQRDDKAFNDDGVPRATVCFWRTADDSAWRCGPVQNVEADGADELFELIADGRPEAYLTFAEEYYEVALDVEAIRHVYALMPLTEYVVTSLNRQRRLGDLTDAIAEIGYPRS</sequence>
<comment type="caution">
    <text evidence="1">The sequence shown here is derived from an EMBL/GenBank/DDBJ whole genome shotgun (WGS) entry which is preliminary data.</text>
</comment>
<dbReference type="EMBL" id="JAGINT010000002">
    <property type="protein sequence ID" value="MBP2354275.1"/>
    <property type="molecule type" value="Genomic_DNA"/>
</dbReference>
<dbReference type="Proteomes" id="UP000755585">
    <property type="component" value="Unassembled WGS sequence"/>
</dbReference>
<evidence type="ECO:0000313" key="2">
    <source>
        <dbReference type="Proteomes" id="UP000755585"/>
    </source>
</evidence>
<proteinExistence type="predicted"/>
<reference evidence="1 2" key="1">
    <citation type="submission" date="2021-03" db="EMBL/GenBank/DDBJ databases">
        <title>Sequencing the genomes of 1000 actinobacteria strains.</title>
        <authorList>
            <person name="Klenk H.-P."/>
        </authorList>
    </citation>
    <scope>NUCLEOTIDE SEQUENCE [LARGE SCALE GENOMIC DNA]</scope>
    <source>
        <strain evidence="1 2">DSM 18824</strain>
    </source>
</reference>
<protein>
    <submittedName>
        <fullName evidence="1">Uncharacterized protein</fullName>
    </submittedName>
</protein>
<name>A0ABS4URK1_9ACTN</name>
<dbReference type="RefSeq" id="WP_209697109.1">
    <property type="nucleotide sequence ID" value="NZ_BAAAVU010000010.1"/>
</dbReference>
<evidence type="ECO:0000313" key="1">
    <source>
        <dbReference type="EMBL" id="MBP2354275.1"/>
    </source>
</evidence>
<accession>A0ABS4URK1</accession>
<gene>
    <name evidence="1" type="ORF">JOF29_005385</name>
</gene>
<organism evidence="1 2">
    <name type="scientific">Kribbella aluminosa</name>
    <dbReference type="NCBI Taxonomy" id="416017"/>
    <lineage>
        <taxon>Bacteria</taxon>
        <taxon>Bacillati</taxon>
        <taxon>Actinomycetota</taxon>
        <taxon>Actinomycetes</taxon>
        <taxon>Propionibacteriales</taxon>
        <taxon>Kribbellaceae</taxon>
        <taxon>Kribbella</taxon>
    </lineage>
</organism>